<feature type="region of interest" description="Disordered" evidence="1">
    <location>
        <begin position="54"/>
        <end position="156"/>
    </location>
</feature>
<accession>A0AAV9XN80</accession>
<gene>
    <name evidence="3" type="ORF">TWF694_006957</name>
</gene>
<evidence type="ECO:0000313" key="3">
    <source>
        <dbReference type="EMBL" id="KAK6543027.1"/>
    </source>
</evidence>
<dbReference type="Pfam" id="PF10419">
    <property type="entry name" value="TFIIIC_sub6"/>
    <property type="match status" value="1"/>
</dbReference>
<feature type="region of interest" description="Disordered" evidence="1">
    <location>
        <begin position="291"/>
        <end position="310"/>
    </location>
</feature>
<organism evidence="3 4">
    <name type="scientific">Orbilia ellipsospora</name>
    <dbReference type="NCBI Taxonomy" id="2528407"/>
    <lineage>
        <taxon>Eukaryota</taxon>
        <taxon>Fungi</taxon>
        <taxon>Dikarya</taxon>
        <taxon>Ascomycota</taxon>
        <taxon>Pezizomycotina</taxon>
        <taxon>Orbiliomycetes</taxon>
        <taxon>Orbiliales</taxon>
        <taxon>Orbiliaceae</taxon>
        <taxon>Orbilia</taxon>
    </lineage>
</organism>
<keyword evidence="4" id="KW-1185">Reference proteome</keyword>
<dbReference type="Proteomes" id="UP001365542">
    <property type="component" value="Unassembled WGS sequence"/>
</dbReference>
<feature type="region of interest" description="Disordered" evidence="1">
    <location>
        <begin position="1"/>
        <end position="39"/>
    </location>
</feature>
<feature type="compositionally biased region" description="Basic and acidic residues" evidence="1">
    <location>
        <begin position="62"/>
        <end position="91"/>
    </location>
</feature>
<sequence>MSSSNRQPADLPERVTISSRSQSTQPTHHHHPGQTVFAEDEETESFYVVLDISGDDFAAYGKYRDGRKFRPRLGDRYYSPHDSEASDHDNDNDAEDDTNIDDDGDQDQPEEEEEDGEDQEEDPEEEYDDEEEYHTRRRRRRDSDTSTAEQKGPRELSLQILNLHSSQPLVNYEGKIYTCTWSKSNGTELLFSPPPVSHDAEAPHPANDEESVRLASSTAAAGVNMNATGRKLKQHPESNLFCTTVHRLEGWPGKMRPRGRDKQEVSTKARMFAERLDAVLEYRLGEMARKGEDVGEVTMKKFSEGGQQQP</sequence>
<dbReference type="EMBL" id="JAVHJO010000002">
    <property type="protein sequence ID" value="KAK6543027.1"/>
    <property type="molecule type" value="Genomic_DNA"/>
</dbReference>
<dbReference type="AlphaFoldDB" id="A0AAV9XN80"/>
<feature type="domain" description="Transcription factor TFIIIC triple barrel" evidence="2">
    <location>
        <begin position="41"/>
        <end position="254"/>
    </location>
</feature>
<feature type="compositionally biased region" description="Basic and acidic residues" evidence="1">
    <location>
        <begin position="291"/>
        <end position="303"/>
    </location>
</feature>
<dbReference type="InterPro" id="IPR019481">
    <property type="entry name" value="TFIIIC_triple_barrel"/>
</dbReference>
<evidence type="ECO:0000256" key="1">
    <source>
        <dbReference type="SAM" id="MobiDB-lite"/>
    </source>
</evidence>
<evidence type="ECO:0000259" key="2">
    <source>
        <dbReference type="Pfam" id="PF10419"/>
    </source>
</evidence>
<feature type="compositionally biased region" description="Acidic residues" evidence="1">
    <location>
        <begin position="92"/>
        <end position="132"/>
    </location>
</feature>
<dbReference type="Gene3D" id="2.60.40.4370">
    <property type="match status" value="1"/>
</dbReference>
<reference evidence="3 4" key="1">
    <citation type="submission" date="2019-10" db="EMBL/GenBank/DDBJ databases">
        <authorList>
            <person name="Palmer J.M."/>
        </authorList>
    </citation>
    <scope>NUCLEOTIDE SEQUENCE [LARGE SCALE GENOMIC DNA]</scope>
    <source>
        <strain evidence="3 4">TWF694</strain>
    </source>
</reference>
<evidence type="ECO:0000313" key="4">
    <source>
        <dbReference type="Proteomes" id="UP001365542"/>
    </source>
</evidence>
<protein>
    <recommendedName>
        <fullName evidence="2">Transcription factor TFIIIC triple barrel domain-containing protein</fullName>
    </recommendedName>
</protein>
<proteinExistence type="predicted"/>
<comment type="caution">
    <text evidence="3">The sequence shown here is derived from an EMBL/GenBank/DDBJ whole genome shotgun (WGS) entry which is preliminary data.</text>
</comment>
<name>A0AAV9XN80_9PEZI</name>